<comment type="caution">
    <text evidence="2">The sequence shown here is derived from an EMBL/GenBank/DDBJ whole genome shotgun (WGS) entry which is preliminary data.</text>
</comment>
<dbReference type="Proteomes" id="UP001139384">
    <property type="component" value="Unassembled WGS sequence"/>
</dbReference>
<organism evidence="2 3">
    <name type="scientific">Streptomyces muensis</name>
    <dbReference type="NCBI Taxonomy" id="1077944"/>
    <lineage>
        <taxon>Bacteria</taxon>
        <taxon>Bacillati</taxon>
        <taxon>Actinomycetota</taxon>
        <taxon>Actinomycetes</taxon>
        <taxon>Kitasatosporales</taxon>
        <taxon>Streptomycetaceae</taxon>
        <taxon>Streptomyces</taxon>
    </lineage>
</organism>
<dbReference type="AlphaFoldDB" id="A0A9X1TPG1"/>
<evidence type="ECO:0000313" key="2">
    <source>
        <dbReference type="EMBL" id="MCF1597789.1"/>
    </source>
</evidence>
<sequence length="58" mass="5970">MSDDKKTTEAAAPVTGATEVTTLNTHATSEPLKPSTLAAKEDTGEATTDNTHATDEPV</sequence>
<feature type="compositionally biased region" description="Polar residues" evidence="1">
    <location>
        <begin position="18"/>
        <end position="28"/>
    </location>
</feature>
<feature type="region of interest" description="Disordered" evidence="1">
    <location>
        <begin position="1"/>
        <end position="58"/>
    </location>
</feature>
<name>A0A9X1TPG1_STRM4</name>
<keyword evidence="3" id="KW-1185">Reference proteome</keyword>
<dbReference type="RefSeq" id="WP_234766214.1">
    <property type="nucleotide sequence ID" value="NZ_JAKEIP010000168.1"/>
</dbReference>
<protein>
    <submittedName>
        <fullName evidence="2">Uncharacterized protein</fullName>
    </submittedName>
</protein>
<gene>
    <name evidence="2" type="ORF">L0P92_30165</name>
</gene>
<accession>A0A9X1TPG1</accession>
<evidence type="ECO:0000256" key="1">
    <source>
        <dbReference type="SAM" id="MobiDB-lite"/>
    </source>
</evidence>
<proteinExistence type="predicted"/>
<dbReference type="EMBL" id="JAKEIP010000168">
    <property type="protein sequence ID" value="MCF1597789.1"/>
    <property type="molecule type" value="Genomic_DNA"/>
</dbReference>
<evidence type="ECO:0000313" key="3">
    <source>
        <dbReference type="Proteomes" id="UP001139384"/>
    </source>
</evidence>
<reference evidence="2" key="1">
    <citation type="submission" date="2022-01" db="EMBL/GenBank/DDBJ databases">
        <title>Draft Genome Sequences of Seven Type Strains of the Genus Streptomyces.</title>
        <authorList>
            <person name="Aziz S."/>
            <person name="Coretto E."/>
            <person name="Chronakova A."/>
            <person name="Sproer C."/>
            <person name="Huber K."/>
            <person name="Nouioui I."/>
            <person name="Gross H."/>
        </authorList>
    </citation>
    <scope>NUCLEOTIDE SEQUENCE</scope>
    <source>
        <strain evidence="2">DSM 103493</strain>
    </source>
</reference>